<dbReference type="Proteomes" id="UP001150538">
    <property type="component" value="Unassembled WGS sequence"/>
</dbReference>
<feature type="compositionally biased region" description="Basic and acidic residues" evidence="1">
    <location>
        <begin position="8"/>
        <end position="20"/>
    </location>
</feature>
<organism evidence="2 3">
    <name type="scientific">Mycoemilia scoparia</name>
    <dbReference type="NCBI Taxonomy" id="417184"/>
    <lineage>
        <taxon>Eukaryota</taxon>
        <taxon>Fungi</taxon>
        <taxon>Fungi incertae sedis</taxon>
        <taxon>Zoopagomycota</taxon>
        <taxon>Kickxellomycotina</taxon>
        <taxon>Kickxellomycetes</taxon>
        <taxon>Kickxellales</taxon>
        <taxon>Kickxellaceae</taxon>
        <taxon>Mycoemilia</taxon>
    </lineage>
</organism>
<protein>
    <submittedName>
        <fullName evidence="2">Uncharacterized protein</fullName>
    </submittedName>
</protein>
<feature type="region of interest" description="Disordered" evidence="1">
    <location>
        <begin position="60"/>
        <end position="84"/>
    </location>
</feature>
<feature type="region of interest" description="Disordered" evidence="1">
    <location>
        <begin position="1"/>
        <end position="20"/>
    </location>
</feature>
<name>A0A9W7ZZM4_9FUNG</name>
<accession>A0A9W7ZZM4</accession>
<proteinExistence type="predicted"/>
<evidence type="ECO:0000313" key="3">
    <source>
        <dbReference type="Proteomes" id="UP001150538"/>
    </source>
</evidence>
<feature type="non-terminal residue" evidence="2">
    <location>
        <position position="1"/>
    </location>
</feature>
<dbReference type="EMBL" id="JANBPU010000094">
    <property type="protein sequence ID" value="KAJ1916706.1"/>
    <property type="molecule type" value="Genomic_DNA"/>
</dbReference>
<reference evidence="2" key="1">
    <citation type="submission" date="2022-07" db="EMBL/GenBank/DDBJ databases">
        <title>Phylogenomic reconstructions and comparative analyses of Kickxellomycotina fungi.</title>
        <authorList>
            <person name="Reynolds N.K."/>
            <person name="Stajich J.E."/>
            <person name="Barry K."/>
            <person name="Grigoriev I.V."/>
            <person name="Crous P."/>
            <person name="Smith M.E."/>
        </authorList>
    </citation>
    <scope>NUCLEOTIDE SEQUENCE</scope>
    <source>
        <strain evidence="2">NBRC 100468</strain>
    </source>
</reference>
<sequence>TKGVPGNRQDDNGCRTDTLERGEEGIIDDARGQHHYGGMRDLSELSRTVGGTAIGISADEKAKKGESTPRKRSLVWAEGTTAGK</sequence>
<evidence type="ECO:0000313" key="2">
    <source>
        <dbReference type="EMBL" id="KAJ1916706.1"/>
    </source>
</evidence>
<gene>
    <name evidence="2" type="ORF">H4219_003624</name>
</gene>
<dbReference type="AlphaFoldDB" id="A0A9W7ZZM4"/>
<keyword evidence="3" id="KW-1185">Reference proteome</keyword>
<feature type="compositionally biased region" description="Basic and acidic residues" evidence="1">
    <location>
        <begin position="60"/>
        <end position="69"/>
    </location>
</feature>
<evidence type="ECO:0000256" key="1">
    <source>
        <dbReference type="SAM" id="MobiDB-lite"/>
    </source>
</evidence>
<comment type="caution">
    <text evidence="2">The sequence shown here is derived from an EMBL/GenBank/DDBJ whole genome shotgun (WGS) entry which is preliminary data.</text>
</comment>